<sequence length="444" mass="49445">MTMQVKLALIPLLLLSAAQGADLANLYPKAVQNDSRFAIAKAQNLASQEIVPIARAALLPNLSLSAQGSREWVNTEFDVGEGAKEQTISKDYLFNGQTYAATLTQPLFRMAAWDNLSQAEFQQKEANHALDRSQQELILRLAQQYLDVQLAFDKLQLLGEQKKAYQEQKTQASKWFAAGYGTITDINEAQNRLDFVDADILSAEAAHSSKLHELSVTVGEPMSKLAHRKPTDMQADLHLRYPLAEWLSQAKQNNPILFERQASVDAAQLEISKNIDQHLPTVDLRLRSSYEDSPSYSTVDNLIKSNSIMVYASIPIFSGGEINARSKRAVALHTAASEDQRNTLQQVELGLRQQYLDLSSSSAQIKALQEAVRSGDVLIQSTRKGIQSGVRSNVDLLNAQSRFFEAQQKHTAAQYTYLSGYIRLKFYAGTLQENDLQAVDQVLR</sequence>
<keyword evidence="5" id="KW-0812">Transmembrane</keyword>
<evidence type="ECO:0000256" key="6">
    <source>
        <dbReference type="ARBA" id="ARBA00023136"/>
    </source>
</evidence>
<dbReference type="NCBIfam" id="TIGR01844">
    <property type="entry name" value="type_I_sec_TolC"/>
    <property type="match status" value="1"/>
</dbReference>
<evidence type="ECO:0000256" key="5">
    <source>
        <dbReference type="ARBA" id="ARBA00022692"/>
    </source>
</evidence>
<evidence type="ECO:0000313" key="10">
    <source>
        <dbReference type="Proteomes" id="UP000515917"/>
    </source>
</evidence>
<evidence type="ECO:0000256" key="4">
    <source>
        <dbReference type="ARBA" id="ARBA00022452"/>
    </source>
</evidence>
<comment type="similarity">
    <text evidence="2">Belongs to the outer membrane factor (OMF) (TC 1.B.17) family.</text>
</comment>
<reference evidence="9 10" key="1">
    <citation type="submission" date="2018-01" db="EMBL/GenBank/DDBJ databases">
        <title>Genome sequence of Iodobacter sp. strain PCH194 isolated from Indian Trans-Himalaya.</title>
        <authorList>
            <person name="Kumar V."/>
            <person name="Thakur V."/>
            <person name="Kumar S."/>
            <person name="Singh D."/>
        </authorList>
    </citation>
    <scope>NUCLEOTIDE SEQUENCE [LARGE SCALE GENOMIC DNA]</scope>
    <source>
        <strain evidence="9 10">PCH194</strain>
    </source>
</reference>
<comment type="subcellular location">
    <subcellularLocation>
        <location evidence="1">Cell outer membrane</location>
    </subcellularLocation>
</comment>
<dbReference type="PANTHER" id="PTHR30026:SF20">
    <property type="entry name" value="OUTER MEMBRANE PROTEIN TOLC"/>
    <property type="match status" value="1"/>
</dbReference>
<dbReference type="InterPro" id="IPR003423">
    <property type="entry name" value="OMP_efflux"/>
</dbReference>
<evidence type="ECO:0000256" key="3">
    <source>
        <dbReference type="ARBA" id="ARBA00022448"/>
    </source>
</evidence>
<gene>
    <name evidence="9" type="ORF">C1H71_11210</name>
</gene>
<name>A0A7G3GAE7_9NEIS</name>
<dbReference type="AlphaFoldDB" id="A0A7G3GAE7"/>
<evidence type="ECO:0000313" key="9">
    <source>
        <dbReference type="EMBL" id="QBC44042.1"/>
    </source>
</evidence>
<dbReference type="Gene3D" id="1.20.1600.10">
    <property type="entry name" value="Outer membrane efflux proteins (OEP)"/>
    <property type="match status" value="1"/>
</dbReference>
<dbReference type="GO" id="GO:0009279">
    <property type="term" value="C:cell outer membrane"/>
    <property type="evidence" value="ECO:0007669"/>
    <property type="project" value="UniProtKB-SubCell"/>
</dbReference>
<evidence type="ECO:0000256" key="7">
    <source>
        <dbReference type="ARBA" id="ARBA00023237"/>
    </source>
</evidence>
<evidence type="ECO:0000256" key="1">
    <source>
        <dbReference type="ARBA" id="ARBA00004442"/>
    </source>
</evidence>
<dbReference type="GO" id="GO:0015562">
    <property type="term" value="F:efflux transmembrane transporter activity"/>
    <property type="evidence" value="ECO:0007669"/>
    <property type="project" value="InterPro"/>
</dbReference>
<feature type="signal peptide" evidence="8">
    <location>
        <begin position="1"/>
        <end position="20"/>
    </location>
</feature>
<keyword evidence="4" id="KW-1134">Transmembrane beta strand</keyword>
<keyword evidence="6" id="KW-0472">Membrane</keyword>
<dbReference type="InterPro" id="IPR010130">
    <property type="entry name" value="T1SS_OMP_TolC"/>
</dbReference>
<dbReference type="PANTHER" id="PTHR30026">
    <property type="entry name" value="OUTER MEMBRANE PROTEIN TOLC"/>
    <property type="match status" value="1"/>
</dbReference>
<keyword evidence="7" id="KW-0998">Cell outer membrane</keyword>
<evidence type="ECO:0000256" key="2">
    <source>
        <dbReference type="ARBA" id="ARBA00007613"/>
    </source>
</evidence>
<dbReference type="GO" id="GO:1990281">
    <property type="term" value="C:efflux pump complex"/>
    <property type="evidence" value="ECO:0007669"/>
    <property type="project" value="TreeGrafter"/>
</dbReference>
<keyword evidence="3" id="KW-0813">Transport</keyword>
<proteinExistence type="inferred from homology"/>
<keyword evidence="10" id="KW-1185">Reference proteome</keyword>
<dbReference type="KEGG" id="ifl:C1H71_11210"/>
<evidence type="ECO:0008006" key="11">
    <source>
        <dbReference type="Google" id="ProtNLM"/>
    </source>
</evidence>
<keyword evidence="8" id="KW-0732">Signal</keyword>
<dbReference type="InterPro" id="IPR051906">
    <property type="entry name" value="TolC-like"/>
</dbReference>
<dbReference type="Pfam" id="PF02321">
    <property type="entry name" value="OEP"/>
    <property type="match status" value="2"/>
</dbReference>
<dbReference type="GO" id="GO:0015288">
    <property type="term" value="F:porin activity"/>
    <property type="evidence" value="ECO:0007669"/>
    <property type="project" value="TreeGrafter"/>
</dbReference>
<feature type="chain" id="PRO_5028833159" description="Outer membrane protein tolC" evidence="8">
    <location>
        <begin position="21"/>
        <end position="444"/>
    </location>
</feature>
<dbReference type="EMBL" id="CP025781">
    <property type="protein sequence ID" value="QBC44042.1"/>
    <property type="molecule type" value="Genomic_DNA"/>
</dbReference>
<organism evidence="9 10">
    <name type="scientific">Iodobacter fluviatilis</name>
    <dbReference type="NCBI Taxonomy" id="537"/>
    <lineage>
        <taxon>Bacteria</taxon>
        <taxon>Pseudomonadati</taxon>
        <taxon>Pseudomonadota</taxon>
        <taxon>Betaproteobacteria</taxon>
        <taxon>Neisseriales</taxon>
        <taxon>Chitinibacteraceae</taxon>
        <taxon>Iodobacter</taxon>
    </lineage>
</organism>
<dbReference type="Proteomes" id="UP000515917">
    <property type="component" value="Chromosome"/>
</dbReference>
<protein>
    <recommendedName>
        <fullName evidence="11">Outer membrane protein tolC</fullName>
    </recommendedName>
</protein>
<accession>A0A7G3GAE7</accession>
<dbReference type="SUPFAM" id="SSF56954">
    <property type="entry name" value="Outer membrane efflux proteins (OEP)"/>
    <property type="match status" value="1"/>
</dbReference>
<evidence type="ECO:0000256" key="8">
    <source>
        <dbReference type="SAM" id="SignalP"/>
    </source>
</evidence>